<comment type="caution">
    <text evidence="4">The sequence shown here is derived from an EMBL/GenBank/DDBJ whole genome shotgun (WGS) entry which is preliminary data.</text>
</comment>
<keyword evidence="5" id="KW-1185">Reference proteome</keyword>
<feature type="region of interest" description="Disordered" evidence="3">
    <location>
        <begin position="48"/>
        <end position="70"/>
    </location>
</feature>
<evidence type="ECO:0000313" key="4">
    <source>
        <dbReference type="EMBL" id="THG19183.1"/>
    </source>
</evidence>
<dbReference type="InterPro" id="IPR006525">
    <property type="entry name" value="Cystatin-related_pln"/>
</dbReference>
<dbReference type="InterPro" id="IPR006462">
    <property type="entry name" value="MS5"/>
</dbReference>
<dbReference type="STRING" id="542762.A0A4S4EQX2"/>
<dbReference type="SUPFAM" id="SSF54403">
    <property type="entry name" value="Cystatin/monellin"/>
    <property type="match status" value="1"/>
</dbReference>
<dbReference type="EMBL" id="SDRB02002549">
    <property type="protein sequence ID" value="THG19183.1"/>
    <property type="molecule type" value="Genomic_DNA"/>
</dbReference>
<evidence type="ECO:0008006" key="6">
    <source>
        <dbReference type="Google" id="ProtNLM"/>
    </source>
</evidence>
<gene>
    <name evidence="4" type="ORF">TEA_002275</name>
</gene>
<proteinExistence type="predicted"/>
<protein>
    <recommendedName>
        <fullName evidence="6">Cystatin domain-containing protein</fullName>
    </recommendedName>
</protein>
<evidence type="ECO:0000256" key="1">
    <source>
        <dbReference type="ARBA" id="ARBA00022690"/>
    </source>
</evidence>
<dbReference type="GO" id="GO:0004869">
    <property type="term" value="F:cysteine-type endopeptidase inhibitor activity"/>
    <property type="evidence" value="ECO:0007669"/>
    <property type="project" value="UniProtKB-KW"/>
</dbReference>
<dbReference type="AlphaFoldDB" id="A0A4S4EQX2"/>
<dbReference type="NCBIfam" id="TIGR01638">
    <property type="entry name" value="Atha_cystat_rel"/>
    <property type="match status" value="1"/>
</dbReference>
<keyword evidence="1" id="KW-0646">Protease inhibitor</keyword>
<evidence type="ECO:0000313" key="5">
    <source>
        <dbReference type="Proteomes" id="UP000306102"/>
    </source>
</evidence>
<feature type="compositionally biased region" description="Acidic residues" evidence="3">
    <location>
        <begin position="61"/>
        <end position="70"/>
    </location>
</feature>
<dbReference type="InterPro" id="IPR000010">
    <property type="entry name" value="Cystatin_dom"/>
</dbReference>
<dbReference type="CDD" id="cd00042">
    <property type="entry name" value="CY"/>
    <property type="match status" value="1"/>
</dbReference>
<reference evidence="4 5" key="1">
    <citation type="journal article" date="2018" name="Proc. Natl. Acad. Sci. U.S.A.">
        <title>Draft genome sequence of Camellia sinensis var. sinensis provides insights into the evolution of the tea genome and tea quality.</title>
        <authorList>
            <person name="Wei C."/>
            <person name="Yang H."/>
            <person name="Wang S."/>
            <person name="Zhao J."/>
            <person name="Liu C."/>
            <person name="Gao L."/>
            <person name="Xia E."/>
            <person name="Lu Y."/>
            <person name="Tai Y."/>
            <person name="She G."/>
            <person name="Sun J."/>
            <person name="Cao H."/>
            <person name="Tong W."/>
            <person name="Gao Q."/>
            <person name="Li Y."/>
            <person name="Deng W."/>
            <person name="Jiang X."/>
            <person name="Wang W."/>
            <person name="Chen Q."/>
            <person name="Zhang S."/>
            <person name="Li H."/>
            <person name="Wu J."/>
            <person name="Wang P."/>
            <person name="Li P."/>
            <person name="Shi C."/>
            <person name="Zheng F."/>
            <person name="Jian J."/>
            <person name="Huang B."/>
            <person name="Shan D."/>
            <person name="Shi M."/>
            <person name="Fang C."/>
            <person name="Yue Y."/>
            <person name="Li F."/>
            <person name="Li D."/>
            <person name="Wei S."/>
            <person name="Han B."/>
            <person name="Jiang C."/>
            <person name="Yin Y."/>
            <person name="Xia T."/>
            <person name="Zhang Z."/>
            <person name="Bennetzen J.L."/>
            <person name="Zhao S."/>
            <person name="Wan X."/>
        </authorList>
    </citation>
    <scope>NUCLEOTIDE SEQUENCE [LARGE SCALE GENOMIC DNA]</scope>
    <source>
        <strain evidence="5">cv. Shuchazao</strain>
        <tissue evidence="4">Leaf</tissue>
    </source>
</reference>
<keyword evidence="2" id="KW-0789">Thiol protease inhibitor</keyword>
<name>A0A4S4EQX2_CAMSN</name>
<feature type="region of interest" description="Disordered" evidence="3">
    <location>
        <begin position="193"/>
        <end position="217"/>
    </location>
</feature>
<dbReference type="PANTHER" id="PTHR31260:SF69">
    <property type="entry name" value="CYSTATIN_MONELLIN SUPERFAMILY PROTEIN"/>
    <property type="match status" value="1"/>
</dbReference>
<dbReference type="PANTHER" id="PTHR31260">
    <property type="entry name" value="CYSTATIN/MONELLIN SUPERFAMILY PROTEIN"/>
    <property type="match status" value="1"/>
</dbReference>
<sequence>MDIETDFLTYLSSLPDTSDDYIDNDDDDDDDDYSLFKLFGYDEELMCIPPPAPRSDTHDGDDYDDDRDMTDDERRVYSDQVSKSHGFDVACIPGVNEFHQIHPMDINQNSKNYESYSQLAVDEYNRRFKDVKRELEFVKVLMAMAQPSRGFKFYMTFNAKDLADGGNIKTYQALVLMGLDCELSVLSFRLKPSQDEQEGGKPDAFSSSQLLPPLKLC</sequence>
<dbReference type="InterPro" id="IPR046350">
    <property type="entry name" value="Cystatin_sf"/>
</dbReference>
<evidence type="ECO:0000256" key="3">
    <source>
        <dbReference type="SAM" id="MobiDB-lite"/>
    </source>
</evidence>
<organism evidence="4 5">
    <name type="scientific">Camellia sinensis var. sinensis</name>
    <name type="common">China tea</name>
    <dbReference type="NCBI Taxonomy" id="542762"/>
    <lineage>
        <taxon>Eukaryota</taxon>
        <taxon>Viridiplantae</taxon>
        <taxon>Streptophyta</taxon>
        <taxon>Embryophyta</taxon>
        <taxon>Tracheophyta</taxon>
        <taxon>Spermatophyta</taxon>
        <taxon>Magnoliopsida</taxon>
        <taxon>eudicotyledons</taxon>
        <taxon>Gunneridae</taxon>
        <taxon>Pentapetalae</taxon>
        <taxon>asterids</taxon>
        <taxon>Ericales</taxon>
        <taxon>Theaceae</taxon>
        <taxon>Camellia</taxon>
    </lineage>
</organism>
<evidence type="ECO:0000256" key="2">
    <source>
        <dbReference type="ARBA" id="ARBA00022704"/>
    </source>
</evidence>
<dbReference type="Proteomes" id="UP000306102">
    <property type="component" value="Unassembled WGS sequence"/>
</dbReference>
<dbReference type="Gene3D" id="3.10.450.10">
    <property type="match status" value="1"/>
</dbReference>
<accession>A0A4S4EQX2</accession>